<dbReference type="FunFam" id="3.40.50.2020:FF:000021">
    <property type="entry name" value="Adenine phosphoribosyltransferase"/>
    <property type="match status" value="1"/>
</dbReference>
<evidence type="ECO:0000256" key="7">
    <source>
        <dbReference type="ARBA" id="ARBA00022490"/>
    </source>
</evidence>
<dbReference type="PANTHER" id="PTHR32315:SF3">
    <property type="entry name" value="ADENINE PHOSPHORIBOSYLTRANSFERASE"/>
    <property type="match status" value="1"/>
</dbReference>
<dbReference type="GO" id="GO:0016208">
    <property type="term" value="F:AMP binding"/>
    <property type="evidence" value="ECO:0007669"/>
    <property type="project" value="TreeGrafter"/>
</dbReference>
<keyword evidence="8 12" id="KW-0328">Glycosyltransferase</keyword>
<dbReference type="InterPro" id="IPR005764">
    <property type="entry name" value="Ade_phspho_trans"/>
</dbReference>
<dbReference type="PANTHER" id="PTHR32315">
    <property type="entry name" value="ADENINE PHOSPHORIBOSYLTRANSFERASE"/>
    <property type="match status" value="1"/>
</dbReference>
<dbReference type="Pfam" id="PF00156">
    <property type="entry name" value="Pribosyltran"/>
    <property type="match status" value="1"/>
</dbReference>
<dbReference type="GO" id="GO:0005737">
    <property type="term" value="C:cytoplasm"/>
    <property type="evidence" value="ECO:0007669"/>
    <property type="project" value="UniProtKB-SubCell"/>
</dbReference>
<reference evidence="12 13" key="1">
    <citation type="submission" date="2016-07" db="EMBL/GenBank/DDBJ databases">
        <title>Pervasive Adenine N6-methylation of Active Genes in Fungi.</title>
        <authorList>
            <consortium name="DOE Joint Genome Institute"/>
            <person name="Mondo S.J."/>
            <person name="Dannebaum R.O."/>
            <person name="Kuo R.C."/>
            <person name="Labutti K."/>
            <person name="Haridas S."/>
            <person name="Kuo A."/>
            <person name="Salamov A."/>
            <person name="Ahrendt S.R."/>
            <person name="Lipzen A."/>
            <person name="Sullivan W."/>
            <person name="Andreopoulos W.B."/>
            <person name="Clum A."/>
            <person name="Lindquist E."/>
            <person name="Daum C."/>
            <person name="Ramamoorthy G.K."/>
            <person name="Gryganskyi A."/>
            <person name="Culley D."/>
            <person name="Magnuson J.K."/>
            <person name="James T.Y."/>
            <person name="O'Malley M.A."/>
            <person name="Stajich J.E."/>
            <person name="Spatafora J.W."/>
            <person name="Visel A."/>
            <person name="Grigoriev I.V."/>
        </authorList>
    </citation>
    <scope>NUCLEOTIDE SEQUENCE [LARGE SCALE GENOMIC DNA]</scope>
    <source>
        <strain evidence="12 13">NRRL 2496</strain>
    </source>
</reference>
<keyword evidence="7" id="KW-0963">Cytoplasm</keyword>
<dbReference type="FunCoup" id="A0A1X2HUF1">
    <property type="interactions" value="483"/>
</dbReference>
<dbReference type="SUPFAM" id="SSF53271">
    <property type="entry name" value="PRTase-like"/>
    <property type="match status" value="1"/>
</dbReference>
<dbReference type="GO" id="GO:0002055">
    <property type="term" value="F:adenine binding"/>
    <property type="evidence" value="ECO:0007669"/>
    <property type="project" value="TreeGrafter"/>
</dbReference>
<evidence type="ECO:0000256" key="8">
    <source>
        <dbReference type="ARBA" id="ARBA00022676"/>
    </source>
</evidence>
<feature type="domain" description="Phosphoribosyltransferase" evidence="11">
    <location>
        <begin position="38"/>
        <end position="160"/>
    </location>
</feature>
<dbReference type="GO" id="GO:0006166">
    <property type="term" value="P:purine ribonucleoside salvage"/>
    <property type="evidence" value="ECO:0007669"/>
    <property type="project" value="UniProtKB-KW"/>
</dbReference>
<dbReference type="Proteomes" id="UP000242180">
    <property type="component" value="Unassembled WGS sequence"/>
</dbReference>
<evidence type="ECO:0000256" key="2">
    <source>
        <dbReference type="ARBA" id="ARBA00003968"/>
    </source>
</evidence>
<comment type="subcellular location">
    <subcellularLocation>
        <location evidence="3">Cytoplasm</location>
    </subcellularLocation>
</comment>
<evidence type="ECO:0000256" key="9">
    <source>
        <dbReference type="ARBA" id="ARBA00022679"/>
    </source>
</evidence>
<dbReference type="InterPro" id="IPR029057">
    <property type="entry name" value="PRTase-like"/>
</dbReference>
<dbReference type="NCBIfam" id="NF002636">
    <property type="entry name" value="PRK02304.1-5"/>
    <property type="match status" value="1"/>
</dbReference>
<comment type="caution">
    <text evidence="12">The sequence shown here is derived from an EMBL/GenBank/DDBJ whole genome shotgun (WGS) entry which is preliminary data.</text>
</comment>
<evidence type="ECO:0000259" key="11">
    <source>
        <dbReference type="Pfam" id="PF00156"/>
    </source>
</evidence>
<dbReference type="InterPro" id="IPR000836">
    <property type="entry name" value="PRTase_dom"/>
</dbReference>
<evidence type="ECO:0000256" key="1">
    <source>
        <dbReference type="ARBA" id="ARBA00000868"/>
    </source>
</evidence>
<name>A0A1X2HUF1_SYNRA</name>
<comment type="function">
    <text evidence="2">Catalyzes a salvage reaction resulting in the formation of AMP, that is energically less costly than de novo synthesis.</text>
</comment>
<dbReference type="EC" id="2.4.2.7" evidence="6"/>
<dbReference type="EMBL" id="MCGN01000001">
    <property type="protein sequence ID" value="ORZ03151.1"/>
    <property type="molecule type" value="Genomic_DNA"/>
</dbReference>
<dbReference type="UniPathway" id="UPA00588">
    <property type="reaction ID" value="UER00646"/>
</dbReference>
<dbReference type="Gene3D" id="3.40.50.2020">
    <property type="match status" value="1"/>
</dbReference>
<sequence>MDTSRNATGNDLDYVFGLLQRYPGFPKAGVNFFDIFPIFQEPAAVEIIMDTFYQHITDRRIDVVVGLEARGFLLGPILALKLNVPFVPVRKEGKLPGKCLRVTYEKHYGPDTFEMQEGVIPPGARVAIVDDVLSTGGTAAAASALVKQCGATVVYNLFILEGKRRKGAALLDAPVFSLFSV</sequence>
<keyword evidence="13" id="KW-1185">Reference proteome</keyword>
<dbReference type="GO" id="GO:0006168">
    <property type="term" value="P:adenine salvage"/>
    <property type="evidence" value="ECO:0007669"/>
    <property type="project" value="InterPro"/>
</dbReference>
<accession>A0A1X2HUF1</accession>
<gene>
    <name evidence="12" type="ORF">BCR43DRAFT_482831</name>
</gene>
<proteinExistence type="inferred from homology"/>
<dbReference type="AlphaFoldDB" id="A0A1X2HUF1"/>
<evidence type="ECO:0000256" key="10">
    <source>
        <dbReference type="ARBA" id="ARBA00022726"/>
    </source>
</evidence>
<keyword evidence="9 12" id="KW-0808">Transferase</keyword>
<evidence type="ECO:0000256" key="5">
    <source>
        <dbReference type="ARBA" id="ARBA00008391"/>
    </source>
</evidence>
<comment type="catalytic activity">
    <reaction evidence="1">
        <text>AMP + diphosphate = 5-phospho-alpha-D-ribose 1-diphosphate + adenine</text>
        <dbReference type="Rhea" id="RHEA:16609"/>
        <dbReference type="ChEBI" id="CHEBI:16708"/>
        <dbReference type="ChEBI" id="CHEBI:33019"/>
        <dbReference type="ChEBI" id="CHEBI:58017"/>
        <dbReference type="ChEBI" id="CHEBI:456215"/>
        <dbReference type="EC" id="2.4.2.7"/>
    </reaction>
</comment>
<dbReference type="InParanoid" id="A0A1X2HUF1"/>
<evidence type="ECO:0000256" key="3">
    <source>
        <dbReference type="ARBA" id="ARBA00004496"/>
    </source>
</evidence>
<evidence type="ECO:0000256" key="4">
    <source>
        <dbReference type="ARBA" id="ARBA00004659"/>
    </source>
</evidence>
<evidence type="ECO:0000313" key="12">
    <source>
        <dbReference type="EMBL" id="ORZ03151.1"/>
    </source>
</evidence>
<dbReference type="HAMAP" id="MF_00004">
    <property type="entry name" value="Aden_phosphoribosyltr"/>
    <property type="match status" value="1"/>
</dbReference>
<keyword evidence="10" id="KW-0660">Purine salvage</keyword>
<organism evidence="12 13">
    <name type="scientific">Syncephalastrum racemosum</name>
    <name type="common">Filamentous fungus</name>
    <dbReference type="NCBI Taxonomy" id="13706"/>
    <lineage>
        <taxon>Eukaryota</taxon>
        <taxon>Fungi</taxon>
        <taxon>Fungi incertae sedis</taxon>
        <taxon>Mucoromycota</taxon>
        <taxon>Mucoromycotina</taxon>
        <taxon>Mucoromycetes</taxon>
        <taxon>Mucorales</taxon>
        <taxon>Syncephalastraceae</taxon>
        <taxon>Syncephalastrum</taxon>
    </lineage>
</organism>
<protein>
    <recommendedName>
        <fullName evidence="6">adenine phosphoribosyltransferase</fullName>
        <ecNumber evidence="6">2.4.2.7</ecNumber>
    </recommendedName>
</protein>
<comment type="pathway">
    <text evidence="4">Purine metabolism; AMP biosynthesis via salvage pathway; AMP from adenine: step 1/1.</text>
</comment>
<comment type="similarity">
    <text evidence="5">Belongs to the purine/pyrimidine phosphoribosyltransferase family.</text>
</comment>
<dbReference type="OrthoDB" id="363185at2759"/>
<dbReference type="STRING" id="13706.A0A1X2HUF1"/>
<dbReference type="GO" id="GO:0003999">
    <property type="term" value="F:adenine phosphoribosyltransferase activity"/>
    <property type="evidence" value="ECO:0007669"/>
    <property type="project" value="UniProtKB-EC"/>
</dbReference>
<dbReference type="InterPro" id="IPR050054">
    <property type="entry name" value="UPRTase/APRTase"/>
</dbReference>
<dbReference type="GO" id="GO:0044209">
    <property type="term" value="P:AMP salvage"/>
    <property type="evidence" value="ECO:0007669"/>
    <property type="project" value="UniProtKB-UniPathway"/>
</dbReference>
<evidence type="ECO:0000313" key="13">
    <source>
        <dbReference type="Proteomes" id="UP000242180"/>
    </source>
</evidence>
<dbReference type="CDD" id="cd06223">
    <property type="entry name" value="PRTases_typeI"/>
    <property type="match status" value="1"/>
</dbReference>
<dbReference type="OMA" id="QAYDLEY"/>
<evidence type="ECO:0000256" key="6">
    <source>
        <dbReference type="ARBA" id="ARBA00011893"/>
    </source>
</evidence>